<keyword evidence="3" id="KW-1185">Reference proteome</keyword>
<dbReference type="EMBL" id="BSXT01000260">
    <property type="protein sequence ID" value="GMF22672.1"/>
    <property type="molecule type" value="Genomic_DNA"/>
</dbReference>
<proteinExistence type="predicted"/>
<dbReference type="Proteomes" id="UP001165121">
    <property type="component" value="Unassembled WGS sequence"/>
</dbReference>
<dbReference type="OrthoDB" id="126617at2759"/>
<name>A0A9W6TYV9_9STRA</name>
<comment type="caution">
    <text evidence="2">The sequence shown here is derived from an EMBL/GenBank/DDBJ whole genome shotgun (WGS) entry which is preliminary data.</text>
</comment>
<evidence type="ECO:0000313" key="3">
    <source>
        <dbReference type="Proteomes" id="UP001165121"/>
    </source>
</evidence>
<reference evidence="2" key="1">
    <citation type="submission" date="2023-04" db="EMBL/GenBank/DDBJ databases">
        <title>Phytophthora fragariaefolia NBRC 109709.</title>
        <authorList>
            <person name="Ichikawa N."/>
            <person name="Sato H."/>
            <person name="Tonouchi N."/>
        </authorList>
    </citation>
    <scope>NUCLEOTIDE SEQUENCE</scope>
    <source>
        <strain evidence="2">NBRC 109709</strain>
    </source>
</reference>
<feature type="compositionally biased region" description="Polar residues" evidence="1">
    <location>
        <begin position="18"/>
        <end position="33"/>
    </location>
</feature>
<sequence length="96" mass="10702">MRKRIRFAGVRPDDSNEQSRAPPNNEATQTSPDDSNKESRAPPATPNAEEIDPVAVQNERCRRIAKTQEEELKWANLEAVLRGNSANLGYKAAREA</sequence>
<protein>
    <submittedName>
        <fullName evidence="2">Unnamed protein product</fullName>
    </submittedName>
</protein>
<evidence type="ECO:0000256" key="1">
    <source>
        <dbReference type="SAM" id="MobiDB-lite"/>
    </source>
</evidence>
<evidence type="ECO:0000313" key="2">
    <source>
        <dbReference type="EMBL" id="GMF22672.1"/>
    </source>
</evidence>
<dbReference type="AlphaFoldDB" id="A0A9W6TYV9"/>
<organism evidence="2 3">
    <name type="scientific">Phytophthora fragariaefolia</name>
    <dbReference type="NCBI Taxonomy" id="1490495"/>
    <lineage>
        <taxon>Eukaryota</taxon>
        <taxon>Sar</taxon>
        <taxon>Stramenopiles</taxon>
        <taxon>Oomycota</taxon>
        <taxon>Peronosporomycetes</taxon>
        <taxon>Peronosporales</taxon>
        <taxon>Peronosporaceae</taxon>
        <taxon>Phytophthora</taxon>
    </lineage>
</organism>
<accession>A0A9W6TYV9</accession>
<gene>
    <name evidence="2" type="ORF">Pfra01_000338300</name>
</gene>
<feature type="region of interest" description="Disordered" evidence="1">
    <location>
        <begin position="1"/>
        <end position="56"/>
    </location>
</feature>